<organism evidence="3">
    <name type="scientific">Moorena producens (strain JHB)</name>
    <dbReference type="NCBI Taxonomy" id="1454205"/>
    <lineage>
        <taxon>Bacteria</taxon>
        <taxon>Bacillati</taxon>
        <taxon>Cyanobacteriota</taxon>
        <taxon>Cyanophyceae</taxon>
        <taxon>Coleofasciculales</taxon>
        <taxon>Coleofasciculaceae</taxon>
        <taxon>Moorena</taxon>
    </lineage>
</organism>
<gene>
    <name evidence="3" type="ORF">BJP36_13645</name>
</gene>
<proteinExistence type="predicted"/>
<protein>
    <submittedName>
        <fullName evidence="3">DUF1800 domain-containing protein</fullName>
    </submittedName>
</protein>
<accession>A0A1D9GAL4</accession>
<dbReference type="AlphaFoldDB" id="A0A1D9GAL4"/>
<dbReference type="EMBL" id="CP017708">
    <property type="protein sequence ID" value="AOY84667.2"/>
    <property type="molecule type" value="Genomic_DNA"/>
</dbReference>
<keyword evidence="2" id="KW-1133">Transmembrane helix</keyword>
<evidence type="ECO:0000256" key="2">
    <source>
        <dbReference type="SAM" id="Phobius"/>
    </source>
</evidence>
<keyword evidence="2" id="KW-0472">Membrane</keyword>
<name>A0A1D9GAL4_MOOP1</name>
<reference evidence="3" key="2">
    <citation type="submission" date="2022-10" db="EMBL/GenBank/DDBJ databases">
        <authorList>
            <person name="Ngo T.-E."/>
        </authorList>
    </citation>
    <scope>NUCLEOTIDE SEQUENCE</scope>
    <source>
        <strain evidence="3">JHB</strain>
    </source>
</reference>
<evidence type="ECO:0000313" key="3">
    <source>
        <dbReference type="EMBL" id="AOY84667.2"/>
    </source>
</evidence>
<feature type="region of interest" description="Disordered" evidence="1">
    <location>
        <begin position="108"/>
        <end position="133"/>
    </location>
</feature>
<feature type="transmembrane region" description="Helical" evidence="2">
    <location>
        <begin position="12"/>
        <end position="31"/>
    </location>
</feature>
<dbReference type="Pfam" id="PF08811">
    <property type="entry name" value="DUF1800"/>
    <property type="match status" value="1"/>
</dbReference>
<keyword evidence="2" id="KW-0812">Transmembrane</keyword>
<dbReference type="InterPro" id="IPR014917">
    <property type="entry name" value="DUF1800"/>
</dbReference>
<dbReference type="Proteomes" id="UP000176944">
    <property type="component" value="Chromosome"/>
</dbReference>
<sequence>MYLGKLNLKPVYWLLGLILAVILLWALPKPWHAASLSTNPKVLHVLNRISFGPRPGDIERVKSMGVDAYIQSQLSPESIPEPPQLRKQLNNLETLELNAVEVWKGYAPPQGKKKRQLSQQERKQAQKRSQIPRQQGLEARLIKAIASPQQLQEVMVDFWFNHFNVFDSKGLNRIWVSSFEQDAIRPHALGRFRDLLGATAHHPAMLFYLDNHQNTAPGSPGARGRYKGLNENYARELMELHTLGVDGGYTQEDVITLARILTGWTTDREGKYGDGSGFYFHPKRHDYSDKVLLGQPIPGSGSLEGEQALDILARHPSTAHYISYKLAQYFVADQPPAKLVDTLAQRFLKTDGDIRKVLETLFKSPEFWDTQYYNSKFKSPYHYIISAVRATGSKKPKWKTLSGIIRQLGMPIYGCPTPNGYKNTEKAWLSPDGMIRRVSFATALANGNFEQRQPKEKRKPVDAVQLRKTLANHFSDQTKEVIDTSPAKLRAALILGSPEMMYR</sequence>
<reference evidence="3" key="1">
    <citation type="journal article" date="2017" name="Proc. Natl. Acad. Sci. U.S.A.">
        <title>Comparative genomics uncovers the prolific and distinctive metabolic potential of the cyanobacterial genus Moorea.</title>
        <authorList>
            <person name="Leao T."/>
            <person name="Castelao G."/>
            <person name="Korobeynikov A."/>
            <person name="Monroe E.A."/>
            <person name="Podell S."/>
            <person name="Glukhov E."/>
            <person name="Allen E.E."/>
            <person name="Gerwick W.H."/>
            <person name="Gerwick L."/>
        </authorList>
    </citation>
    <scope>NUCLEOTIDE SEQUENCE</scope>
    <source>
        <strain evidence="3">JHB</strain>
    </source>
</reference>
<evidence type="ECO:0000256" key="1">
    <source>
        <dbReference type="SAM" id="MobiDB-lite"/>
    </source>
</evidence>